<name>A0A6P4Y9Y3_BRABE</name>
<dbReference type="PANTHER" id="PTHR11075">
    <property type="entry name" value="PEPTIDE CHAIN RELEASE FACTOR"/>
    <property type="match status" value="1"/>
</dbReference>
<dbReference type="RefSeq" id="XP_019615637.1">
    <property type="nucleotide sequence ID" value="XM_019760078.1"/>
</dbReference>
<dbReference type="PANTHER" id="PTHR11075:SF54">
    <property type="entry name" value="LARGE RIBOSOMAL SUBUNIT PROTEIN ML62"/>
    <property type="match status" value="1"/>
</dbReference>
<protein>
    <recommendedName>
        <fullName evidence="3">Large ribosomal subunit protein mL62</fullName>
        <ecNumber evidence="1">3.1.1.29</ecNumber>
    </recommendedName>
    <alternativeName>
        <fullName evidence="4">Peptidyl-tRNA hydrolase ICT1, mitochondrial</fullName>
    </alternativeName>
</protein>
<dbReference type="Proteomes" id="UP000515135">
    <property type="component" value="Unplaced"/>
</dbReference>
<accession>A0A6P4Y9Y3</accession>
<evidence type="ECO:0000256" key="5">
    <source>
        <dbReference type="SAM" id="Coils"/>
    </source>
</evidence>
<comment type="similarity">
    <text evidence="2">Belongs to the prokaryotic/mitochondrial release factor family. Mitochondrion-specific ribosomal protein mL62 subfamily.</text>
</comment>
<dbReference type="NCBIfam" id="NF006718">
    <property type="entry name" value="PRK09256.1"/>
    <property type="match status" value="1"/>
</dbReference>
<evidence type="ECO:0000256" key="4">
    <source>
        <dbReference type="ARBA" id="ARBA00041531"/>
    </source>
</evidence>
<dbReference type="Gene3D" id="3.30.160.20">
    <property type="match status" value="1"/>
</dbReference>
<evidence type="ECO:0000256" key="2">
    <source>
        <dbReference type="ARBA" id="ARBA00038225"/>
    </source>
</evidence>
<keyword evidence="5" id="KW-0175">Coiled coil</keyword>
<dbReference type="GO" id="GO:0070126">
    <property type="term" value="P:mitochondrial translational termination"/>
    <property type="evidence" value="ECO:0007669"/>
    <property type="project" value="TreeGrafter"/>
</dbReference>
<organism evidence="7 8">
    <name type="scientific">Branchiostoma belcheri</name>
    <name type="common">Amphioxus</name>
    <dbReference type="NCBI Taxonomy" id="7741"/>
    <lineage>
        <taxon>Eukaryota</taxon>
        <taxon>Metazoa</taxon>
        <taxon>Chordata</taxon>
        <taxon>Cephalochordata</taxon>
        <taxon>Leptocardii</taxon>
        <taxon>Amphioxiformes</taxon>
        <taxon>Branchiostomatidae</taxon>
        <taxon>Branchiostoma</taxon>
    </lineage>
</organism>
<evidence type="ECO:0000256" key="1">
    <source>
        <dbReference type="ARBA" id="ARBA00013260"/>
    </source>
</evidence>
<sequence length="202" mass="23483">MLRRTCCALFRLRNGSCRVPHISRSSTYKSVYSLDRLYPDSDPSTFMKVPEGAYSTRSNPDKFDGHIPVDKLKISYSRSSGAGGQHVNKVNTKVDVRFHVESADWLPEDVRQKLTAVQKSRINKEGELIIKSEVSRFQMRNLADALKKLREMIEEVNKKPQEPSKEDRNLWRLSIENANRERLRQKKIRQQTKRDRAVPLDL</sequence>
<dbReference type="PROSITE" id="PS00745">
    <property type="entry name" value="RF_PROK_I"/>
    <property type="match status" value="1"/>
</dbReference>
<dbReference type="GO" id="GO:0016150">
    <property type="term" value="F:translation release factor activity, codon nonspecific"/>
    <property type="evidence" value="ECO:0007669"/>
    <property type="project" value="TreeGrafter"/>
</dbReference>
<proteinExistence type="inferred from homology"/>
<dbReference type="GO" id="GO:0005762">
    <property type="term" value="C:mitochondrial large ribosomal subunit"/>
    <property type="evidence" value="ECO:0007669"/>
    <property type="project" value="TreeGrafter"/>
</dbReference>
<reference evidence="8" key="1">
    <citation type="submission" date="2025-08" db="UniProtKB">
        <authorList>
            <consortium name="RefSeq"/>
        </authorList>
    </citation>
    <scope>IDENTIFICATION</scope>
    <source>
        <tissue evidence="8">Gonad</tissue>
    </source>
</reference>
<feature type="coiled-coil region" evidence="5">
    <location>
        <begin position="139"/>
        <end position="195"/>
    </location>
</feature>
<keyword evidence="7" id="KW-1185">Reference proteome</keyword>
<dbReference type="KEGG" id="bbel:109463317"/>
<dbReference type="Pfam" id="PF00472">
    <property type="entry name" value="RF-1"/>
    <property type="match status" value="1"/>
</dbReference>
<dbReference type="InterPro" id="IPR052104">
    <property type="entry name" value="Mito_Release_Factor_mL62"/>
</dbReference>
<evidence type="ECO:0000313" key="7">
    <source>
        <dbReference type="Proteomes" id="UP000515135"/>
    </source>
</evidence>
<dbReference type="GO" id="GO:0004045">
    <property type="term" value="F:peptidyl-tRNA hydrolase activity"/>
    <property type="evidence" value="ECO:0007669"/>
    <property type="project" value="UniProtKB-EC"/>
</dbReference>
<evidence type="ECO:0000256" key="3">
    <source>
        <dbReference type="ARBA" id="ARBA00039441"/>
    </source>
</evidence>
<evidence type="ECO:0000259" key="6">
    <source>
        <dbReference type="PROSITE" id="PS00745"/>
    </source>
</evidence>
<dbReference type="FunFam" id="3.30.160.20:FF:000046">
    <property type="entry name" value="Peptidyl-tRNA hydrolase ICT1"/>
    <property type="match status" value="1"/>
</dbReference>
<dbReference type="GeneID" id="109463317"/>
<feature type="domain" description="Prokaryotic-type class I peptide chain release factors" evidence="6">
    <location>
        <begin position="78"/>
        <end position="94"/>
    </location>
</feature>
<dbReference type="EC" id="3.1.1.29" evidence="1"/>
<dbReference type="OrthoDB" id="270639at2759"/>
<dbReference type="InterPro" id="IPR000352">
    <property type="entry name" value="Pep_chain_release_fac_I"/>
</dbReference>
<evidence type="ECO:0000313" key="8">
    <source>
        <dbReference type="RefSeq" id="XP_019615637.1"/>
    </source>
</evidence>
<gene>
    <name evidence="8" type="primary">LOC109463317</name>
</gene>
<dbReference type="AlphaFoldDB" id="A0A6P4Y9Y3"/>
<dbReference type="SUPFAM" id="SSF110916">
    <property type="entry name" value="Peptidyl-tRNA hydrolase domain-like"/>
    <property type="match status" value="1"/>
</dbReference>